<comment type="cofactor">
    <cofactor evidence="1">
        <name>Zn(2+)</name>
        <dbReference type="ChEBI" id="CHEBI:29105"/>
    </cofactor>
</comment>
<dbReference type="Proteomes" id="UP001275932">
    <property type="component" value="Unassembled WGS sequence"/>
</dbReference>
<proteinExistence type="inferred from homology"/>
<reference evidence="8 9" key="1">
    <citation type="submission" date="2022-03" db="EMBL/GenBank/DDBJ databases">
        <title>Novel taxa within the pig intestine.</title>
        <authorList>
            <person name="Wylensek D."/>
            <person name="Bishof K."/>
            <person name="Afrizal A."/>
            <person name="Clavel T."/>
        </authorList>
    </citation>
    <scope>NUCLEOTIDE SEQUENCE [LARGE SCALE GENOMIC DNA]</scope>
    <source>
        <strain evidence="8 9">CLA-KB-P66</strain>
    </source>
</reference>
<dbReference type="InterPro" id="IPR022695">
    <property type="entry name" value="Histidinol_DH_monofunct"/>
</dbReference>
<evidence type="ECO:0000256" key="7">
    <source>
        <dbReference type="RuleBase" id="RU004175"/>
    </source>
</evidence>
<dbReference type="Pfam" id="PF00815">
    <property type="entry name" value="Histidinol_dh"/>
    <property type="match status" value="1"/>
</dbReference>
<evidence type="ECO:0000256" key="3">
    <source>
        <dbReference type="ARBA" id="ARBA00022723"/>
    </source>
</evidence>
<dbReference type="PANTHER" id="PTHR21256">
    <property type="entry name" value="HISTIDINOL DEHYDROGENASE HDH"/>
    <property type="match status" value="1"/>
</dbReference>
<gene>
    <name evidence="8" type="primary">hisD</name>
    <name evidence="8" type="ORF">MOX91_07615</name>
</gene>
<organism evidence="8 9">
    <name type="scientific">Intestinicryptomonas porci</name>
    <dbReference type="NCBI Taxonomy" id="2926320"/>
    <lineage>
        <taxon>Bacteria</taxon>
        <taxon>Pseudomonadati</taxon>
        <taxon>Verrucomicrobiota</taxon>
        <taxon>Opitutia</taxon>
        <taxon>Opitutales</taxon>
        <taxon>Intestinicryptomonaceae</taxon>
        <taxon>Intestinicryptomonas</taxon>
    </lineage>
</organism>
<dbReference type="InterPro" id="IPR012131">
    <property type="entry name" value="Hstdl_DH"/>
</dbReference>
<dbReference type="PIRSF" id="PIRSF000099">
    <property type="entry name" value="Histidinol_dh"/>
    <property type="match status" value="1"/>
</dbReference>
<dbReference type="InterPro" id="IPR001692">
    <property type="entry name" value="Histidinol_DH_CS"/>
</dbReference>
<evidence type="ECO:0000256" key="2">
    <source>
        <dbReference type="ARBA" id="ARBA00010178"/>
    </source>
</evidence>
<dbReference type="RefSeq" id="WP_370397492.1">
    <property type="nucleotide sequence ID" value="NZ_JALBUT010000008.1"/>
</dbReference>
<keyword evidence="5 6" id="KW-0560">Oxidoreductase</keyword>
<dbReference type="InterPro" id="IPR016161">
    <property type="entry name" value="Ald_DH/histidinol_DH"/>
</dbReference>
<dbReference type="Gene3D" id="3.40.50.1980">
    <property type="entry name" value="Nitrogenase molybdenum iron protein domain"/>
    <property type="match status" value="2"/>
</dbReference>
<dbReference type="EC" id="1.1.1.23" evidence="8"/>
<dbReference type="EMBL" id="JALBUT010000008">
    <property type="protein sequence ID" value="MDX8416039.1"/>
    <property type="molecule type" value="Genomic_DNA"/>
</dbReference>
<keyword evidence="4" id="KW-0862">Zinc</keyword>
<dbReference type="GO" id="GO:0004399">
    <property type="term" value="F:histidinol dehydrogenase activity"/>
    <property type="evidence" value="ECO:0007669"/>
    <property type="project" value="UniProtKB-EC"/>
</dbReference>
<name>A0ABU4WKW4_9BACT</name>
<dbReference type="NCBIfam" id="TIGR00069">
    <property type="entry name" value="hisD"/>
    <property type="match status" value="1"/>
</dbReference>
<evidence type="ECO:0000256" key="6">
    <source>
        <dbReference type="PIRNR" id="PIRNR000099"/>
    </source>
</evidence>
<dbReference type="SUPFAM" id="SSF53720">
    <property type="entry name" value="ALDH-like"/>
    <property type="match status" value="1"/>
</dbReference>
<dbReference type="PRINTS" id="PR00083">
    <property type="entry name" value="HOLDHDRGNASE"/>
</dbReference>
<dbReference type="CDD" id="cd06572">
    <property type="entry name" value="Histidinol_dh"/>
    <property type="match status" value="1"/>
</dbReference>
<protein>
    <submittedName>
        <fullName evidence="8">Histidinol dehydrogenase</fullName>
        <ecNumber evidence="8">1.1.1.23</ecNumber>
    </submittedName>
</protein>
<accession>A0ABU4WKW4</accession>
<dbReference type="Gene3D" id="1.20.5.1300">
    <property type="match status" value="1"/>
</dbReference>
<keyword evidence="3" id="KW-0479">Metal-binding</keyword>
<dbReference type="PROSITE" id="PS00611">
    <property type="entry name" value="HISOL_DEHYDROGENASE"/>
    <property type="match status" value="1"/>
</dbReference>
<evidence type="ECO:0000256" key="5">
    <source>
        <dbReference type="ARBA" id="ARBA00023002"/>
    </source>
</evidence>
<comment type="caution">
    <text evidence="8">The sequence shown here is derived from an EMBL/GenBank/DDBJ whole genome shotgun (WGS) entry which is preliminary data.</text>
</comment>
<evidence type="ECO:0000256" key="1">
    <source>
        <dbReference type="ARBA" id="ARBA00001947"/>
    </source>
</evidence>
<sequence length="432" mass="47232">MKILDFNSKNFWKSLAEAAKPVMQLKDVSEIVEKVLSDIKENGDKALIEYTHKFDKASLTPKTLKVSEDEIKDALKKVPASDKREIKNAIKCVRFFHKHTMPKNWRAKNPHGAIIGENFYPIKRVGLYIPGGQVPLVSTVVMTATLANLAGCPEICVCTPPSPEGKINAHLLTALYFSGVKEIYKVGGAQAIAAMGYGTKTIRQVEKLFGPGNAFVMEAKRRLFGEAGVDLLPGPSEVMIIADETATAKNVAADLLSQAEHGSGKEKIYLATTSKKLVEEIPSELKRQSKPLSHADKLAKIIENGCFVIFVPNLEAAAEVANFIAPEHLELQVEKSKIETLTKAITTAGAILQTEMTPTVLGDFTAGPSHTLPTGRTGRFSSGLQLVDFMRRSSVVRYDAKSIKKARPTVKAFSKMESLDAHGNSLFIREEQ</sequence>
<evidence type="ECO:0000313" key="9">
    <source>
        <dbReference type="Proteomes" id="UP001275932"/>
    </source>
</evidence>
<evidence type="ECO:0000313" key="8">
    <source>
        <dbReference type="EMBL" id="MDX8416039.1"/>
    </source>
</evidence>
<keyword evidence="9" id="KW-1185">Reference proteome</keyword>
<evidence type="ECO:0000256" key="4">
    <source>
        <dbReference type="ARBA" id="ARBA00022833"/>
    </source>
</evidence>
<comment type="similarity">
    <text evidence="2 6 7">Belongs to the histidinol dehydrogenase family.</text>
</comment>
<dbReference type="PANTHER" id="PTHR21256:SF2">
    <property type="entry name" value="HISTIDINE BIOSYNTHESIS TRIFUNCTIONAL PROTEIN"/>
    <property type="match status" value="1"/>
</dbReference>